<name>A0ABX8T6E9_9HYPH</name>
<reference evidence="1 2" key="1">
    <citation type="submission" date="2021-03" db="EMBL/GenBank/DDBJ databases">
        <title>Rapid diversification of plasmids in a genus of pathogenic and nitrogen fixing bacteria.</title>
        <authorList>
            <person name="Weisberg A.J."/>
            <person name="Miller M."/>
            <person name="Ream W."/>
            <person name="Grunwald N.J."/>
            <person name="Chang J.H."/>
        </authorList>
    </citation>
    <scope>NUCLEOTIDE SEQUENCE [LARGE SCALE GENOMIC DNA]</scope>
    <source>
        <strain evidence="1 2">AF3.44</strain>
    </source>
</reference>
<sequence length="83" mass="9595">MTEDQIPEFVDAILSTGSPMVAIGENHYVLGEVDVPEADLERVSREVHKISLRFGERDHLRMEIVAYLYSIGRYFEHGHQTRH</sequence>
<dbReference type="Proteomes" id="UP000826513">
    <property type="component" value="Chromosome 2"/>
</dbReference>
<protein>
    <submittedName>
        <fullName evidence="1">Uncharacterized protein</fullName>
    </submittedName>
</protein>
<keyword evidence="2" id="KW-1185">Reference proteome</keyword>
<evidence type="ECO:0000313" key="1">
    <source>
        <dbReference type="EMBL" id="QYA08703.1"/>
    </source>
</evidence>
<accession>A0ABX8T6E9</accession>
<dbReference type="EMBL" id="CP072168">
    <property type="protein sequence ID" value="QYA08703.1"/>
    <property type="molecule type" value="Genomic_DNA"/>
</dbReference>
<dbReference type="RefSeq" id="WP_219276059.1">
    <property type="nucleotide sequence ID" value="NZ_CP072168.1"/>
</dbReference>
<evidence type="ECO:0000313" key="2">
    <source>
        <dbReference type="Proteomes" id="UP000826513"/>
    </source>
</evidence>
<proteinExistence type="predicted"/>
<organism evidence="1 2">
    <name type="scientific">Agrobacterium larrymoorei</name>
    <dbReference type="NCBI Taxonomy" id="160699"/>
    <lineage>
        <taxon>Bacteria</taxon>
        <taxon>Pseudomonadati</taxon>
        <taxon>Pseudomonadota</taxon>
        <taxon>Alphaproteobacteria</taxon>
        <taxon>Hyphomicrobiales</taxon>
        <taxon>Rhizobiaceae</taxon>
        <taxon>Rhizobium/Agrobacterium group</taxon>
        <taxon>Agrobacterium</taxon>
    </lineage>
</organism>
<gene>
    <name evidence="1" type="ORF">J5285_14825</name>
</gene>